<keyword evidence="16" id="KW-1185">Reference proteome</keyword>
<dbReference type="PANTHER" id="PTHR30529">
    <property type="entry name" value="CYTOCHROME B561"/>
    <property type="match status" value="1"/>
</dbReference>
<dbReference type="InterPro" id="IPR016174">
    <property type="entry name" value="Di-haem_cyt_TM"/>
</dbReference>
<organism evidence="15 16">
    <name type="scientific">Paraburkholderia steynii</name>
    <dbReference type="NCBI Taxonomy" id="1245441"/>
    <lineage>
        <taxon>Bacteria</taxon>
        <taxon>Pseudomonadati</taxon>
        <taxon>Pseudomonadota</taxon>
        <taxon>Betaproteobacteria</taxon>
        <taxon>Burkholderiales</taxon>
        <taxon>Burkholderiaceae</taxon>
        <taxon>Paraburkholderia</taxon>
    </lineage>
</organism>
<comment type="cofactor">
    <cofactor evidence="1">
        <name>heme b</name>
        <dbReference type="ChEBI" id="CHEBI:60344"/>
    </cofactor>
</comment>
<dbReference type="GO" id="GO:0046872">
    <property type="term" value="F:metal ion binding"/>
    <property type="evidence" value="ECO:0007669"/>
    <property type="project" value="UniProtKB-KW"/>
</dbReference>
<keyword evidence="6 13" id="KW-0812">Transmembrane</keyword>
<protein>
    <submittedName>
        <fullName evidence="15">Cytochrome b561</fullName>
    </submittedName>
</protein>
<comment type="similarity">
    <text evidence="12">Belongs to the cytochrome b561 family.</text>
</comment>
<dbReference type="PANTHER" id="PTHR30529:SF1">
    <property type="entry name" value="CYTOCHROME B561 HOMOLOG 2"/>
    <property type="match status" value="1"/>
</dbReference>
<keyword evidence="9 13" id="KW-1133">Transmembrane helix</keyword>
<evidence type="ECO:0000256" key="7">
    <source>
        <dbReference type="ARBA" id="ARBA00022723"/>
    </source>
</evidence>
<feature type="transmembrane region" description="Helical" evidence="13">
    <location>
        <begin position="50"/>
        <end position="68"/>
    </location>
</feature>
<dbReference type="Pfam" id="PF01292">
    <property type="entry name" value="Ni_hydr_CYTB"/>
    <property type="match status" value="1"/>
</dbReference>
<evidence type="ECO:0000256" key="5">
    <source>
        <dbReference type="ARBA" id="ARBA00022617"/>
    </source>
</evidence>
<keyword evidence="5" id="KW-0349">Heme</keyword>
<evidence type="ECO:0000313" key="15">
    <source>
        <dbReference type="EMBL" id="SDI56038.1"/>
    </source>
</evidence>
<dbReference type="AlphaFoldDB" id="A0A7Z7BBD2"/>
<evidence type="ECO:0000256" key="12">
    <source>
        <dbReference type="ARBA" id="ARBA00037975"/>
    </source>
</evidence>
<accession>A0A7Z7BBD2</accession>
<dbReference type="RefSeq" id="WP_208545820.1">
    <property type="nucleotide sequence ID" value="NZ_FNDI01000019.1"/>
</dbReference>
<evidence type="ECO:0000259" key="14">
    <source>
        <dbReference type="Pfam" id="PF01292"/>
    </source>
</evidence>
<evidence type="ECO:0000256" key="6">
    <source>
        <dbReference type="ARBA" id="ARBA00022692"/>
    </source>
</evidence>
<feature type="domain" description="Cytochrome b561 bacterial/Ni-hydrogenase" evidence="14">
    <location>
        <begin position="9"/>
        <end position="175"/>
    </location>
</feature>
<dbReference type="InterPro" id="IPR052168">
    <property type="entry name" value="Cytochrome_b561_oxidase"/>
</dbReference>
<evidence type="ECO:0000256" key="2">
    <source>
        <dbReference type="ARBA" id="ARBA00004651"/>
    </source>
</evidence>
<keyword evidence="4" id="KW-1003">Cell membrane</keyword>
<keyword evidence="10" id="KW-0408">Iron</keyword>
<dbReference type="GO" id="GO:0022904">
    <property type="term" value="P:respiratory electron transport chain"/>
    <property type="evidence" value="ECO:0007669"/>
    <property type="project" value="InterPro"/>
</dbReference>
<dbReference type="Proteomes" id="UP000198900">
    <property type="component" value="Unassembled WGS sequence"/>
</dbReference>
<evidence type="ECO:0000256" key="9">
    <source>
        <dbReference type="ARBA" id="ARBA00022989"/>
    </source>
</evidence>
<evidence type="ECO:0000256" key="3">
    <source>
        <dbReference type="ARBA" id="ARBA00022448"/>
    </source>
</evidence>
<evidence type="ECO:0000256" key="4">
    <source>
        <dbReference type="ARBA" id="ARBA00022475"/>
    </source>
</evidence>
<feature type="transmembrane region" description="Helical" evidence="13">
    <location>
        <begin position="12"/>
        <end position="30"/>
    </location>
</feature>
<evidence type="ECO:0000256" key="1">
    <source>
        <dbReference type="ARBA" id="ARBA00001970"/>
    </source>
</evidence>
<keyword evidence="11 13" id="KW-0472">Membrane</keyword>
<gene>
    <name evidence="15" type="ORF">SAMN04487926_11954</name>
</gene>
<keyword evidence="7" id="KW-0479">Metal-binding</keyword>
<dbReference type="InterPro" id="IPR011577">
    <property type="entry name" value="Cyt_b561_bac/Ni-Hgenase"/>
</dbReference>
<evidence type="ECO:0000256" key="10">
    <source>
        <dbReference type="ARBA" id="ARBA00023004"/>
    </source>
</evidence>
<evidence type="ECO:0000256" key="13">
    <source>
        <dbReference type="SAM" id="Phobius"/>
    </source>
</evidence>
<evidence type="ECO:0000256" key="8">
    <source>
        <dbReference type="ARBA" id="ARBA00022982"/>
    </source>
</evidence>
<comment type="subcellular location">
    <subcellularLocation>
        <location evidence="2">Cell membrane</location>
        <topology evidence="2">Multi-pass membrane protein</topology>
    </subcellularLocation>
</comment>
<feature type="transmembrane region" description="Helical" evidence="13">
    <location>
        <begin position="142"/>
        <end position="165"/>
    </location>
</feature>
<reference evidence="15" key="1">
    <citation type="submission" date="2016-10" db="EMBL/GenBank/DDBJ databases">
        <authorList>
            <person name="Varghese N."/>
            <person name="Submissions S."/>
        </authorList>
    </citation>
    <scope>NUCLEOTIDE SEQUENCE [LARGE SCALE GENOMIC DNA]</scope>
    <source>
        <strain evidence="15">YR281</strain>
    </source>
</reference>
<feature type="transmembrane region" description="Helical" evidence="13">
    <location>
        <begin position="95"/>
        <end position="122"/>
    </location>
</feature>
<evidence type="ECO:0000256" key="11">
    <source>
        <dbReference type="ARBA" id="ARBA00023136"/>
    </source>
</evidence>
<proteinExistence type="inferred from homology"/>
<sequence length="176" mass="19790">MELKSTSNHYGTVAVSIHWISAILIIALIGSGFRAAATVDFEAKAAILRAHLPIAVTVLCLTAFRIVWWWRMDRKPHPVANAPRWQRRAARASHLLFYVTILGMITSGIGMMMLSGAAPVIFGQQYAVLPDFWKLPPRLPHAIGARFLVALLVLHVGAALHHHFVRRDKLLQRMWF</sequence>
<dbReference type="GO" id="GO:0020037">
    <property type="term" value="F:heme binding"/>
    <property type="evidence" value="ECO:0007669"/>
    <property type="project" value="TreeGrafter"/>
</dbReference>
<keyword evidence="8" id="KW-0249">Electron transport</keyword>
<name>A0A7Z7BBD2_9BURK</name>
<dbReference type="GO" id="GO:0009055">
    <property type="term" value="F:electron transfer activity"/>
    <property type="evidence" value="ECO:0007669"/>
    <property type="project" value="InterPro"/>
</dbReference>
<comment type="caution">
    <text evidence="15">The sequence shown here is derived from an EMBL/GenBank/DDBJ whole genome shotgun (WGS) entry which is preliminary data.</text>
</comment>
<evidence type="ECO:0000313" key="16">
    <source>
        <dbReference type="Proteomes" id="UP000198900"/>
    </source>
</evidence>
<keyword evidence="3" id="KW-0813">Transport</keyword>
<dbReference type="GO" id="GO:0005886">
    <property type="term" value="C:plasma membrane"/>
    <property type="evidence" value="ECO:0007669"/>
    <property type="project" value="UniProtKB-SubCell"/>
</dbReference>
<dbReference type="SUPFAM" id="SSF81342">
    <property type="entry name" value="Transmembrane di-heme cytochromes"/>
    <property type="match status" value="1"/>
</dbReference>
<dbReference type="EMBL" id="FNDI01000019">
    <property type="protein sequence ID" value="SDI56038.1"/>
    <property type="molecule type" value="Genomic_DNA"/>
</dbReference>